<evidence type="ECO:0000256" key="9">
    <source>
        <dbReference type="ARBA" id="ARBA00047597"/>
    </source>
</evidence>
<dbReference type="PROSITE" id="PS51996">
    <property type="entry name" value="TR_MART"/>
    <property type="match status" value="1"/>
</dbReference>
<dbReference type="SUPFAM" id="SSF56399">
    <property type="entry name" value="ADP-ribosylation"/>
    <property type="match status" value="1"/>
</dbReference>
<dbReference type="PANTHER" id="PTHR10339:SF27">
    <property type="entry name" value="NAD(P)(+)--ARGININE ADP-RIBOSYLTRANSFERASE"/>
    <property type="match status" value="1"/>
</dbReference>
<evidence type="ECO:0000313" key="11">
    <source>
        <dbReference type="Ensembl" id="ENSSLUP00000030513.1"/>
    </source>
</evidence>
<accession>A0A8D0D3E3</accession>
<evidence type="ECO:0000256" key="2">
    <source>
        <dbReference type="ARBA" id="ARBA00022676"/>
    </source>
</evidence>
<dbReference type="GeneID" id="116054396"/>
<dbReference type="Proteomes" id="UP000694568">
    <property type="component" value="Unplaced"/>
</dbReference>
<name>A0A8D0D3E3_SANLU</name>
<evidence type="ECO:0000256" key="1">
    <source>
        <dbReference type="ARBA" id="ARBA00009558"/>
    </source>
</evidence>
<dbReference type="GeneTree" id="ENSGT01030000234601"/>
<dbReference type="FunFam" id="3.90.176.10:FF:000001">
    <property type="entry name" value="NAD(P)(+)--arginine ADP-ribosyltransferase"/>
    <property type="match status" value="1"/>
</dbReference>
<evidence type="ECO:0000313" key="12">
    <source>
        <dbReference type="Proteomes" id="UP000694568"/>
    </source>
</evidence>
<evidence type="ECO:0000256" key="3">
    <source>
        <dbReference type="ARBA" id="ARBA00022679"/>
    </source>
</evidence>
<dbReference type="AlphaFoldDB" id="A0A8D0D3E3"/>
<dbReference type="Ensembl" id="ENSSLUT00000031470.1">
    <property type="protein sequence ID" value="ENSSLUP00000030513.1"/>
    <property type="gene ID" value="ENSSLUG00000013648.1"/>
</dbReference>
<evidence type="ECO:0000256" key="10">
    <source>
        <dbReference type="RuleBase" id="RU361228"/>
    </source>
</evidence>
<dbReference type="GO" id="GO:0106274">
    <property type="term" value="F:NAD+-protein-arginine ADP-ribosyltransferase activity"/>
    <property type="evidence" value="ECO:0007669"/>
    <property type="project" value="UniProtKB-EC"/>
</dbReference>
<dbReference type="GO" id="GO:0016779">
    <property type="term" value="F:nucleotidyltransferase activity"/>
    <property type="evidence" value="ECO:0007669"/>
    <property type="project" value="UniProtKB-KW"/>
</dbReference>
<evidence type="ECO:0000256" key="8">
    <source>
        <dbReference type="ARBA" id="ARBA00023157"/>
    </source>
</evidence>
<keyword evidence="4" id="KW-0548">Nucleotidyltransferase</keyword>
<dbReference type="InterPro" id="IPR050999">
    <property type="entry name" value="ADP-ribosyltransferase_ARG"/>
</dbReference>
<feature type="signal peptide" evidence="10">
    <location>
        <begin position="1"/>
        <end position="23"/>
    </location>
</feature>
<evidence type="ECO:0000256" key="7">
    <source>
        <dbReference type="ARBA" id="ARBA00023027"/>
    </source>
</evidence>
<keyword evidence="8" id="KW-1015">Disulfide bond</keyword>
<dbReference type="RefSeq" id="XP_031161797.1">
    <property type="nucleotide sequence ID" value="XM_031305937.1"/>
</dbReference>
<dbReference type="InterPro" id="IPR000768">
    <property type="entry name" value="ART"/>
</dbReference>
<proteinExistence type="inferred from homology"/>
<keyword evidence="12" id="KW-1185">Reference proteome</keyword>
<comment type="catalytic activity">
    <reaction evidence="9 10">
        <text>L-arginyl-[protein] + NAD(+) = N(omega)-(ADP-D-ribosyl)-L-arginyl-[protein] + nicotinamide + H(+)</text>
        <dbReference type="Rhea" id="RHEA:19149"/>
        <dbReference type="Rhea" id="RHEA-COMP:10532"/>
        <dbReference type="Rhea" id="RHEA-COMP:15087"/>
        <dbReference type="ChEBI" id="CHEBI:15378"/>
        <dbReference type="ChEBI" id="CHEBI:17154"/>
        <dbReference type="ChEBI" id="CHEBI:29965"/>
        <dbReference type="ChEBI" id="CHEBI:57540"/>
        <dbReference type="ChEBI" id="CHEBI:142554"/>
        <dbReference type="EC" id="2.4.2.31"/>
    </reaction>
</comment>
<reference evidence="11" key="1">
    <citation type="submission" date="2025-05" db="UniProtKB">
        <authorList>
            <consortium name="Ensembl"/>
        </authorList>
    </citation>
    <scope>IDENTIFICATION</scope>
</reference>
<evidence type="ECO:0000256" key="6">
    <source>
        <dbReference type="ARBA" id="ARBA00022857"/>
    </source>
</evidence>
<evidence type="ECO:0000256" key="5">
    <source>
        <dbReference type="ARBA" id="ARBA00022729"/>
    </source>
</evidence>
<keyword evidence="2 10" id="KW-0328">Glycosyltransferase</keyword>
<dbReference type="PRINTS" id="PR00970">
    <property type="entry name" value="RIBTRNSFRASE"/>
</dbReference>
<dbReference type="PANTHER" id="PTHR10339">
    <property type="entry name" value="ADP-RIBOSYLTRANSFERASE"/>
    <property type="match status" value="1"/>
</dbReference>
<keyword evidence="6 10" id="KW-0521">NADP</keyword>
<feature type="chain" id="PRO_5044521041" description="NAD(P)(+)--arginine ADP-ribosyltransferase" evidence="10">
    <location>
        <begin position="24"/>
        <end position="269"/>
    </location>
</feature>
<gene>
    <name evidence="11" type="primary">LOC116054396</name>
</gene>
<dbReference type="Gene3D" id="3.90.176.10">
    <property type="entry name" value="Toxin ADP-ribosyltransferase, Chain A, domain 1"/>
    <property type="match status" value="1"/>
</dbReference>
<sequence>MAMMVVLAAVLLTYGVSPGIAMARESGAVVGENSVLPLDMAENSVDDMYNGCEKEMMKVEKEYLQNEKNNNPNFTRVWDSQEKEVRIPIKKTLTKEALKKYHIVAIRTYTERGVYLDFNAAVRTQGPQYNTTFRYHALHFLLTTAIQARAKKDKQCFTVYRRVKVSFSQDVENKEIRFGSFTSTSLGNYSDANTFGDKSCFEIFTCMGADISPFSKYEKESEVLIPPYEVFNVVEINNRSMQPDLPCEVVYKVESTGYVSKLNCALFPK</sequence>
<dbReference type="Pfam" id="PF01129">
    <property type="entry name" value="ART"/>
    <property type="match status" value="1"/>
</dbReference>
<dbReference type="EC" id="2.4.2.31" evidence="10"/>
<dbReference type="Ensembl" id="ENSSLUT00000031468.1">
    <property type="protein sequence ID" value="ENSSLUP00000030511.1"/>
    <property type="gene ID" value="ENSSLUG00000013648.1"/>
</dbReference>
<keyword evidence="7 10" id="KW-0520">NAD</keyword>
<evidence type="ECO:0000256" key="4">
    <source>
        <dbReference type="ARBA" id="ARBA00022695"/>
    </source>
</evidence>
<keyword evidence="3 10" id="KW-0808">Transferase</keyword>
<protein>
    <recommendedName>
        <fullName evidence="10">NAD(P)(+)--arginine ADP-ribosyltransferase</fullName>
        <ecNumber evidence="10">2.4.2.31</ecNumber>
    </recommendedName>
    <alternativeName>
        <fullName evidence="10">Mono(ADP-ribosyl)transferase</fullName>
    </alternativeName>
</protein>
<keyword evidence="5 10" id="KW-0732">Signal</keyword>
<comment type="similarity">
    <text evidence="1 10">Belongs to the Arg-specific ADP-ribosyltransferase family.</text>
</comment>
<organism evidence="11 12">
    <name type="scientific">Sander lucioperca</name>
    <name type="common">Pike-perch</name>
    <name type="synonym">Perca lucioperca</name>
    <dbReference type="NCBI Taxonomy" id="283035"/>
    <lineage>
        <taxon>Eukaryota</taxon>
        <taxon>Metazoa</taxon>
        <taxon>Chordata</taxon>
        <taxon>Craniata</taxon>
        <taxon>Vertebrata</taxon>
        <taxon>Euteleostomi</taxon>
        <taxon>Actinopterygii</taxon>
        <taxon>Neopterygii</taxon>
        <taxon>Teleostei</taxon>
        <taxon>Neoteleostei</taxon>
        <taxon>Acanthomorphata</taxon>
        <taxon>Eupercaria</taxon>
        <taxon>Perciformes</taxon>
        <taxon>Percoidei</taxon>
        <taxon>Percidae</taxon>
        <taxon>Luciopercinae</taxon>
        <taxon>Sander</taxon>
    </lineage>
</organism>
<dbReference type="GO" id="GO:0003950">
    <property type="term" value="F:NAD+ poly-ADP-ribosyltransferase activity"/>
    <property type="evidence" value="ECO:0007669"/>
    <property type="project" value="TreeGrafter"/>
</dbReference>